<dbReference type="OrthoDB" id="444462at2"/>
<proteinExistence type="predicted"/>
<dbReference type="RefSeq" id="WP_096829320.1">
    <property type="nucleotide sequence ID" value="NZ_NXIB02000136.1"/>
</dbReference>
<gene>
    <name evidence="1" type="ORF">CP500_018715</name>
</gene>
<sequence length="315" mass="36800">MSLNPEQLKKHCEVILQSRRIKNKIVVLCEGVTPKIQGRESPQSYKAMEQMPDSNFYKACVPTWWKQKLPEFFNCGDRKDVIDTYFTLLTLHKQDSTNSYLDCDRLFAMIDLDLHLQAIENYVFTDTEAIFCNLYEKSQVQEQNVAHHRIWITGLIHKEAYFLTPELQSLFDDYPNSPMYQENLASLTNIYSDMADGISSDKDLQFNVKRAFDRINHCSGLDCAELDLGKFQDSWKHQFQNTTDATQKHELIVALLTIKKAKDYWKQIKPPADWSGNEKVFREQLSLEIGRFYSQQSSDVNCHIPFFFKALHELV</sequence>
<accession>A0A2G4EWQ8</accession>
<keyword evidence="2" id="KW-1185">Reference proteome</keyword>
<evidence type="ECO:0000313" key="2">
    <source>
        <dbReference type="Proteomes" id="UP000226442"/>
    </source>
</evidence>
<evidence type="ECO:0008006" key="3">
    <source>
        <dbReference type="Google" id="ProtNLM"/>
    </source>
</evidence>
<evidence type="ECO:0000313" key="1">
    <source>
        <dbReference type="EMBL" id="PHX53959.1"/>
    </source>
</evidence>
<organism evidence="1 2">
    <name type="scientific">Tychonema bourrellyi FEM_GT703</name>
    <dbReference type="NCBI Taxonomy" id="2040638"/>
    <lineage>
        <taxon>Bacteria</taxon>
        <taxon>Bacillati</taxon>
        <taxon>Cyanobacteriota</taxon>
        <taxon>Cyanophyceae</taxon>
        <taxon>Oscillatoriophycideae</taxon>
        <taxon>Oscillatoriales</taxon>
        <taxon>Microcoleaceae</taxon>
        <taxon>Tychonema</taxon>
    </lineage>
</organism>
<comment type="caution">
    <text evidence="1">The sequence shown here is derived from an EMBL/GenBank/DDBJ whole genome shotgun (WGS) entry which is preliminary data.</text>
</comment>
<name>A0A2G4EWQ8_9CYAN</name>
<dbReference type="AlphaFoldDB" id="A0A2G4EWQ8"/>
<dbReference type="Proteomes" id="UP000226442">
    <property type="component" value="Unassembled WGS sequence"/>
</dbReference>
<reference evidence="1" key="1">
    <citation type="submission" date="2017-10" db="EMBL/GenBank/DDBJ databases">
        <title>Draft genome sequence of the planktic cyanobacteria Tychonema bourrellyi isolated from alpine lentic freshwater.</title>
        <authorList>
            <person name="Tett A."/>
            <person name="Armanini F."/>
            <person name="Asnicar F."/>
            <person name="Boscaini A."/>
            <person name="Pasolli E."/>
            <person name="Zolfo M."/>
            <person name="Donati C."/>
            <person name="Salmaso N."/>
            <person name="Segata N."/>
        </authorList>
    </citation>
    <scope>NUCLEOTIDE SEQUENCE</scope>
    <source>
        <strain evidence="1">FEM_GT703</strain>
    </source>
</reference>
<dbReference type="EMBL" id="NXIB02000136">
    <property type="protein sequence ID" value="PHX53959.1"/>
    <property type="molecule type" value="Genomic_DNA"/>
</dbReference>
<protein>
    <recommendedName>
        <fullName evidence="3">DUF4435 domain-containing protein</fullName>
    </recommendedName>
</protein>